<dbReference type="InterPro" id="IPR018723">
    <property type="entry name" value="DUF2254_membrane"/>
</dbReference>
<feature type="transmembrane region" description="Helical" evidence="1">
    <location>
        <begin position="156"/>
        <end position="180"/>
    </location>
</feature>
<reference evidence="2 3" key="1">
    <citation type="journal article" date="2005" name="Int. J. Syst. Evol. Microbiol.">
        <title>Bacillus litoralis sp. nov., isolated from a tidal flat of the Yellow Sea in Korea.</title>
        <authorList>
            <person name="Yoon J.H."/>
            <person name="Oh T.K."/>
        </authorList>
    </citation>
    <scope>NUCLEOTIDE SEQUENCE [LARGE SCALE GENOMIC DNA]</scope>
    <source>
        <strain evidence="2 3">SW-211</strain>
    </source>
</reference>
<dbReference type="Pfam" id="PF10011">
    <property type="entry name" value="DUF2254"/>
    <property type="match status" value="1"/>
</dbReference>
<evidence type="ECO:0000313" key="3">
    <source>
        <dbReference type="Proteomes" id="UP000321363"/>
    </source>
</evidence>
<keyword evidence="3" id="KW-1185">Reference proteome</keyword>
<feature type="transmembrane region" description="Helical" evidence="1">
    <location>
        <begin position="85"/>
        <end position="112"/>
    </location>
</feature>
<sequence length="467" mass="54284">MFNLKNISRKSLSCNEIVTGVVNVSFKQLIIRVRTSFWYLPTVYGVFAFILAILSMLLDRYLIQNSYYKVIPDVFLSDMDLAQTILSSLSTSLLTMTTITFSSILVVLTTYLSQFSPRTLQNFITDHHTQRVLGIFIGGFIYTVILLLLVRKNDISTLFIVPSLAIIVSIICLGMFVFFIHHVTTWIKVSNLIFNITSKTISSIHKHFVDEQEFIKISPWEDWEYEEINTIKPFQLKSKRSGYIEYIELEKIILQATRDNVIVRIEQSLGKYVDEDTTIFSIWYLKDVKLASKFLSFITISTDQEPVQDVNFGLQKLVEIALRAVSPGINDPYTAINSINHLAKILALLGKKHLETPFHFDNYHQLRVIFEKPTFDDYLYETFYQIRYYAKEDVSVMASILKALAFICEGNSIYIKKSVWEFSFYISEGLNQEKWLSKDREFLNKMLRTVALKCDKQKKENEIFIKN</sequence>
<evidence type="ECO:0000313" key="2">
    <source>
        <dbReference type="EMBL" id="TXC91514.1"/>
    </source>
</evidence>
<dbReference type="EMBL" id="VOQF01000004">
    <property type="protein sequence ID" value="TXC91514.1"/>
    <property type="molecule type" value="Genomic_DNA"/>
</dbReference>
<dbReference type="Proteomes" id="UP000321363">
    <property type="component" value="Unassembled WGS sequence"/>
</dbReference>
<dbReference type="AlphaFoldDB" id="A0A5C6W0Y7"/>
<organism evidence="2 3">
    <name type="scientific">Metabacillus litoralis</name>
    <dbReference type="NCBI Taxonomy" id="152268"/>
    <lineage>
        <taxon>Bacteria</taxon>
        <taxon>Bacillati</taxon>
        <taxon>Bacillota</taxon>
        <taxon>Bacilli</taxon>
        <taxon>Bacillales</taxon>
        <taxon>Bacillaceae</taxon>
        <taxon>Metabacillus</taxon>
    </lineage>
</organism>
<accession>A0A5C6W0Y7</accession>
<proteinExistence type="predicted"/>
<keyword evidence="1" id="KW-0472">Membrane</keyword>
<feature type="transmembrane region" description="Helical" evidence="1">
    <location>
        <begin position="132"/>
        <end position="150"/>
    </location>
</feature>
<keyword evidence="1" id="KW-1133">Transmembrane helix</keyword>
<feature type="transmembrane region" description="Helical" evidence="1">
    <location>
        <begin position="37"/>
        <end position="58"/>
    </location>
</feature>
<gene>
    <name evidence="2" type="ORF">FS935_07705</name>
</gene>
<name>A0A5C6W0Y7_9BACI</name>
<evidence type="ECO:0000256" key="1">
    <source>
        <dbReference type="SAM" id="Phobius"/>
    </source>
</evidence>
<comment type="caution">
    <text evidence="2">The sequence shown here is derived from an EMBL/GenBank/DDBJ whole genome shotgun (WGS) entry which is preliminary data.</text>
</comment>
<protein>
    <submittedName>
        <fullName evidence="2">DUF2254 domain-containing protein</fullName>
    </submittedName>
</protein>
<keyword evidence="1" id="KW-0812">Transmembrane</keyword>